<dbReference type="PANTHER" id="PTHR45086">
    <property type="entry name" value="WD REPEAT-CONTAINING PROTEIN PCN"/>
    <property type="match status" value="1"/>
</dbReference>
<dbReference type="InterPro" id="IPR001680">
    <property type="entry name" value="WD40_rpt"/>
</dbReference>
<proteinExistence type="predicted"/>
<reference evidence="2 3" key="1">
    <citation type="submission" date="2019-06" db="EMBL/GenBank/DDBJ databases">
        <title>A chromosomal-level reference genome of Carpinus fangiana (Coryloideae, Betulaceae).</title>
        <authorList>
            <person name="Yang X."/>
            <person name="Wang Z."/>
            <person name="Zhang L."/>
            <person name="Hao G."/>
            <person name="Liu J."/>
            <person name="Yang Y."/>
        </authorList>
    </citation>
    <scope>NUCLEOTIDE SEQUENCE [LARGE SCALE GENOMIC DNA]</scope>
    <source>
        <strain evidence="2">Cfa_2016G</strain>
        <tissue evidence="2">Leaf</tissue>
    </source>
</reference>
<keyword evidence="3" id="KW-1185">Reference proteome</keyword>
<dbReference type="OrthoDB" id="8883818at2759"/>
<dbReference type="GO" id="GO:0010073">
    <property type="term" value="P:meristem maintenance"/>
    <property type="evidence" value="ECO:0007669"/>
    <property type="project" value="InterPro"/>
</dbReference>
<dbReference type="InterPro" id="IPR044622">
    <property type="entry name" value="PCN"/>
</dbReference>
<sequence length="819" mass="90582">MLEAYKNSSIDWKPSPVVALATSADDSQVAAAREDGSLEIWLVSPGSVGWHCQLTIHGDPNSKVSSLLWCRAGSKGLPCGRLFSSSIDGSVSEWDLFDLKQKTVLESIGVSIWQMAVAPSNDHVLDTQPKSEHIGNGYLNNKLNMDDHETSDSEDDSDADVLHELAVIELPRVAIGCDDGCVRIYSISDSDEFIYTRSLPRVSGRVLSVTWSPDANMIYAGSSNGFIRCWDAKFGHEVYRITVGLGGSGSGPDLCVWSLLSLRCGTLVSADSTGSVQFWDSQHGTLLQAHSLHKGSVNALAAAPSHNRVFSAGSDGQVILYKLSSETVGPTDDEASSVVMKKWNYVGYVRAHTHDIRALTLAVPISREDSLPDEKVKRIRREEKPIEFSYHKWAHMGVPMLISAGDDTKLFAYSVKEFSKFSPHDICPAPQRVPIQLVHNTVFNQTPLLLVQASHWLDVLCVRTKGVAFSDVACGPSGGHAVTDLLARIKTKASRKIICSSISNSGALFAYSDHVRPSLFELKMRGVGKNTWTVNKRQLPPKLPFAHSMVFSFDSSRLMIAGHDRKIYVVDVGSSRLVHTFTPCRELHDEQLPPSEPPITRMFTSSDGQWLAAVNCFGDVYVFNLEILRQHWFISRLDGASVTAGGFPPRNNNVLIITTSSNQVYAFDVEARQLGEWSMQHTFILPRRYQEFPGEVIGLSFLPSTNSSSVIVYSARAMCLIDFGMPVDRDESELVNGQDTALRNLQSTPIKGRLKRILRDGQTETKLSGRKNFEFFSFRNPVLFIGHLSKNSLLIIDKPWLEVVKTFDTAPVHRHIFGT</sequence>
<protein>
    <submittedName>
        <fullName evidence="2">Uncharacterized protein</fullName>
    </submittedName>
</protein>
<dbReference type="Pfam" id="PF00400">
    <property type="entry name" value="WD40"/>
    <property type="match status" value="2"/>
</dbReference>
<dbReference type="PANTHER" id="PTHR45086:SF1">
    <property type="entry name" value="WD REPEAT-CONTAINING PROTEIN PCN"/>
    <property type="match status" value="1"/>
</dbReference>
<dbReference type="InterPro" id="IPR015943">
    <property type="entry name" value="WD40/YVTN_repeat-like_dom_sf"/>
</dbReference>
<accession>A0A5N6R7Y4</accession>
<dbReference type="Gene3D" id="2.130.10.10">
    <property type="entry name" value="YVTN repeat-like/Quinoprotein amine dehydrogenase"/>
    <property type="match status" value="3"/>
</dbReference>
<dbReference type="InterPro" id="IPR036322">
    <property type="entry name" value="WD40_repeat_dom_sf"/>
</dbReference>
<gene>
    <name evidence="2" type="ORF">FH972_013762</name>
</gene>
<keyword evidence="1" id="KW-0853">WD repeat</keyword>
<evidence type="ECO:0000256" key="1">
    <source>
        <dbReference type="PROSITE-ProRule" id="PRU00221"/>
    </source>
</evidence>
<feature type="repeat" description="WD" evidence="1">
    <location>
        <begin position="290"/>
        <end position="331"/>
    </location>
</feature>
<dbReference type="PROSITE" id="PS50082">
    <property type="entry name" value="WD_REPEATS_2"/>
    <property type="match status" value="2"/>
</dbReference>
<evidence type="ECO:0000313" key="2">
    <source>
        <dbReference type="EMBL" id="KAE8057040.1"/>
    </source>
</evidence>
<dbReference type="PROSITE" id="PS50294">
    <property type="entry name" value="WD_REPEATS_REGION"/>
    <property type="match status" value="1"/>
</dbReference>
<name>A0A5N6R7Y4_9ROSI</name>
<dbReference type="EMBL" id="CM017325">
    <property type="protein sequence ID" value="KAE8057040.1"/>
    <property type="molecule type" value="Genomic_DNA"/>
</dbReference>
<dbReference type="AlphaFoldDB" id="A0A5N6R7Y4"/>
<organism evidence="2 3">
    <name type="scientific">Carpinus fangiana</name>
    <dbReference type="NCBI Taxonomy" id="176857"/>
    <lineage>
        <taxon>Eukaryota</taxon>
        <taxon>Viridiplantae</taxon>
        <taxon>Streptophyta</taxon>
        <taxon>Embryophyta</taxon>
        <taxon>Tracheophyta</taxon>
        <taxon>Spermatophyta</taxon>
        <taxon>Magnoliopsida</taxon>
        <taxon>eudicotyledons</taxon>
        <taxon>Gunneridae</taxon>
        <taxon>Pentapetalae</taxon>
        <taxon>rosids</taxon>
        <taxon>fabids</taxon>
        <taxon>Fagales</taxon>
        <taxon>Betulaceae</taxon>
        <taxon>Carpinus</taxon>
    </lineage>
</organism>
<dbReference type="Proteomes" id="UP000327013">
    <property type="component" value="Chromosome 5"/>
</dbReference>
<dbReference type="SMART" id="SM00320">
    <property type="entry name" value="WD40"/>
    <property type="match status" value="8"/>
</dbReference>
<evidence type="ECO:0000313" key="3">
    <source>
        <dbReference type="Proteomes" id="UP000327013"/>
    </source>
</evidence>
<dbReference type="SUPFAM" id="SSF50978">
    <property type="entry name" value="WD40 repeat-like"/>
    <property type="match status" value="2"/>
</dbReference>
<feature type="repeat" description="WD" evidence="1">
    <location>
        <begin position="199"/>
        <end position="240"/>
    </location>
</feature>
<dbReference type="GO" id="GO:0035266">
    <property type="term" value="P:meristem growth"/>
    <property type="evidence" value="ECO:0007669"/>
    <property type="project" value="InterPro"/>
</dbReference>